<gene>
    <name evidence="2" type="ORF">WDJ61_10660</name>
</gene>
<protein>
    <submittedName>
        <fullName evidence="2">Class I SAM-dependent methyltransferase</fullName>
    </submittedName>
</protein>
<reference evidence="2 3" key="1">
    <citation type="submission" date="2024-02" db="EMBL/GenBank/DDBJ databases">
        <title>Seven novel Bacillus-like species.</title>
        <authorList>
            <person name="Liu G."/>
        </authorList>
    </citation>
    <scope>NUCLEOTIDE SEQUENCE [LARGE SCALE GENOMIC DNA]</scope>
    <source>
        <strain evidence="2 3">FJAT-52991</strain>
    </source>
</reference>
<keyword evidence="3" id="KW-1185">Reference proteome</keyword>
<dbReference type="Proteomes" id="UP001387364">
    <property type="component" value="Chromosome"/>
</dbReference>
<keyword evidence="2" id="KW-0489">Methyltransferase</keyword>
<dbReference type="EMBL" id="CP147404">
    <property type="protein sequence ID" value="WXB94888.1"/>
    <property type="molecule type" value="Genomic_DNA"/>
</dbReference>
<feature type="domain" description="Methyltransferase type 11" evidence="1">
    <location>
        <begin position="50"/>
        <end position="140"/>
    </location>
</feature>
<dbReference type="CDD" id="cd02440">
    <property type="entry name" value="AdoMet_MTases"/>
    <property type="match status" value="1"/>
</dbReference>
<accession>A0ABZ2NAX1</accession>
<evidence type="ECO:0000313" key="2">
    <source>
        <dbReference type="EMBL" id="WXB94888.1"/>
    </source>
</evidence>
<dbReference type="PANTHER" id="PTHR43861:SF1">
    <property type="entry name" value="TRANS-ACONITATE 2-METHYLTRANSFERASE"/>
    <property type="match status" value="1"/>
</dbReference>
<evidence type="ECO:0000313" key="3">
    <source>
        <dbReference type="Proteomes" id="UP001387364"/>
    </source>
</evidence>
<name>A0ABZ2NAX1_9BACI</name>
<dbReference type="SUPFAM" id="SSF53335">
    <property type="entry name" value="S-adenosyl-L-methionine-dependent methyltransferases"/>
    <property type="match status" value="1"/>
</dbReference>
<dbReference type="GO" id="GO:0032259">
    <property type="term" value="P:methylation"/>
    <property type="evidence" value="ECO:0007669"/>
    <property type="project" value="UniProtKB-KW"/>
</dbReference>
<dbReference type="InterPro" id="IPR029063">
    <property type="entry name" value="SAM-dependent_MTases_sf"/>
</dbReference>
<sequence length="222" mass="25016">MNWGTRAKDQWNEKADDWHAKSKEMWETGSRKDLVSFLGAHVQQPAIVADLGCGDGYGSLKLYEKGYEIVGVDLSDKMVELAKTYKQEGLAFYQADLTQLPFEDESIQAVMAINSLEWTESPRDVLTEVKRVLAPNGKICAAILGPTAGPRANSYPRLTEEKVVMNTMMPWEFAKLAFEQGFNIIDEYHVYKDGVTAEHVVALPNELKQALTFMTVFMLEKQ</sequence>
<dbReference type="Pfam" id="PF08241">
    <property type="entry name" value="Methyltransf_11"/>
    <property type="match status" value="1"/>
</dbReference>
<dbReference type="Gene3D" id="3.40.50.150">
    <property type="entry name" value="Vaccinia Virus protein VP39"/>
    <property type="match status" value="1"/>
</dbReference>
<evidence type="ECO:0000259" key="1">
    <source>
        <dbReference type="Pfam" id="PF08241"/>
    </source>
</evidence>
<dbReference type="RefSeq" id="WP_338754769.1">
    <property type="nucleotide sequence ID" value="NZ_CP147404.1"/>
</dbReference>
<keyword evidence="2" id="KW-0808">Transferase</keyword>
<organism evidence="2 3">
    <name type="scientific">Bacillus kandeliae</name>
    <dbReference type="NCBI Taxonomy" id="3129297"/>
    <lineage>
        <taxon>Bacteria</taxon>
        <taxon>Bacillati</taxon>
        <taxon>Bacillota</taxon>
        <taxon>Bacilli</taxon>
        <taxon>Bacillales</taxon>
        <taxon>Bacillaceae</taxon>
        <taxon>Bacillus</taxon>
    </lineage>
</organism>
<dbReference type="PANTHER" id="PTHR43861">
    <property type="entry name" value="TRANS-ACONITATE 2-METHYLTRANSFERASE-RELATED"/>
    <property type="match status" value="1"/>
</dbReference>
<dbReference type="InterPro" id="IPR013216">
    <property type="entry name" value="Methyltransf_11"/>
</dbReference>
<dbReference type="GO" id="GO:0008168">
    <property type="term" value="F:methyltransferase activity"/>
    <property type="evidence" value="ECO:0007669"/>
    <property type="project" value="UniProtKB-KW"/>
</dbReference>
<proteinExistence type="predicted"/>